<dbReference type="RefSeq" id="WP_346157654.1">
    <property type="nucleotide sequence ID" value="NZ_BAAATE010000061.1"/>
</dbReference>
<keyword evidence="2" id="KW-1185">Reference proteome</keyword>
<organism evidence="1 2">
    <name type="scientific">Nonomuraea recticatena</name>
    <dbReference type="NCBI Taxonomy" id="46178"/>
    <lineage>
        <taxon>Bacteria</taxon>
        <taxon>Bacillati</taxon>
        <taxon>Actinomycetota</taxon>
        <taxon>Actinomycetes</taxon>
        <taxon>Streptosporangiales</taxon>
        <taxon>Streptosporangiaceae</taxon>
        <taxon>Nonomuraea</taxon>
    </lineage>
</organism>
<gene>
    <name evidence="1" type="ORF">GCM10010412_097780</name>
</gene>
<evidence type="ECO:0000313" key="2">
    <source>
        <dbReference type="Proteomes" id="UP001501666"/>
    </source>
</evidence>
<proteinExistence type="predicted"/>
<evidence type="ECO:0008006" key="3">
    <source>
        <dbReference type="Google" id="ProtNLM"/>
    </source>
</evidence>
<name>A0ABN3TE30_9ACTN</name>
<protein>
    <recommendedName>
        <fullName evidence="3">Antitoxin</fullName>
    </recommendedName>
</protein>
<comment type="caution">
    <text evidence="1">The sequence shown here is derived from an EMBL/GenBank/DDBJ whole genome shotgun (WGS) entry which is preliminary data.</text>
</comment>
<sequence length="88" mass="9737">MSDTKKRITITVDPHLATYAEHLVDAGKADSVSAAFNEAMAARRRYEQRALAKLRERAALADPDRVARMRKHVDDQARAAGFRTAAGE</sequence>
<reference evidence="1 2" key="1">
    <citation type="journal article" date="2019" name="Int. J. Syst. Evol. Microbiol.">
        <title>The Global Catalogue of Microorganisms (GCM) 10K type strain sequencing project: providing services to taxonomists for standard genome sequencing and annotation.</title>
        <authorList>
            <consortium name="The Broad Institute Genomics Platform"/>
            <consortium name="The Broad Institute Genome Sequencing Center for Infectious Disease"/>
            <person name="Wu L."/>
            <person name="Ma J."/>
        </authorList>
    </citation>
    <scope>NUCLEOTIDE SEQUENCE [LARGE SCALE GENOMIC DNA]</scope>
    <source>
        <strain evidence="1 2">JCM 6835</strain>
    </source>
</reference>
<accession>A0ABN3TE30</accession>
<dbReference type="EMBL" id="BAAATE010000061">
    <property type="protein sequence ID" value="GAA2700563.1"/>
    <property type="molecule type" value="Genomic_DNA"/>
</dbReference>
<dbReference type="Proteomes" id="UP001501666">
    <property type="component" value="Unassembled WGS sequence"/>
</dbReference>
<evidence type="ECO:0000313" key="1">
    <source>
        <dbReference type="EMBL" id="GAA2700563.1"/>
    </source>
</evidence>